<dbReference type="InterPro" id="IPR032675">
    <property type="entry name" value="LRR_dom_sf"/>
</dbReference>
<proteinExistence type="predicted"/>
<accession>A0AAE3UCN9</accession>
<dbReference type="PANTHER" id="PTHR24113">
    <property type="entry name" value="RAN GTPASE-ACTIVATING PROTEIN 1"/>
    <property type="match status" value="1"/>
</dbReference>
<evidence type="ECO:0000313" key="4">
    <source>
        <dbReference type="EMBL" id="MDJ1485688.1"/>
    </source>
</evidence>
<keyword evidence="1" id="KW-0343">GTPase activation</keyword>
<keyword evidence="2" id="KW-0433">Leucine-rich repeat</keyword>
<dbReference type="InterPro" id="IPR001611">
    <property type="entry name" value="Leu-rich_rpt"/>
</dbReference>
<protein>
    <submittedName>
        <fullName evidence="4">Uncharacterized protein</fullName>
    </submittedName>
</protein>
<sequence>MQKNIIVCPIKGITELLPYDFQEIEPLLSYLKKDELPSINMAFPRGTITDDGRLDLCKQSLGPEGCSFVVESLWNNTRVKSLLLGTDGIGNGGAEKVAQLIGHNENLETIYLGCNLIENEGTEKLAQALITNTSVRGLWLKRNPIGEQGAYHIANVLKQNRHLRTLDLVNTQIGIAGLKAICEVLATQNQTLERLYLGGNQINAEGASYLAEVLRQNKTLKALLLSVNELGDEGGAIVTEALADNTTLEELGLASCGLGENAMVTLFTHMATNTSIHSLDLGYSISTRVMGASANHISDRAARVLKKFLEENKTVISLKLNRTGMTKFGKARLREGMNTNTSIQELTITGKKDPQLQEFIIRNQSSQPKQNNVPEDVKVIKSVYR</sequence>
<dbReference type="AlphaFoldDB" id="A0AAE3UCN9"/>
<dbReference type="SMART" id="SM00368">
    <property type="entry name" value="LRR_RI"/>
    <property type="match status" value="8"/>
</dbReference>
<dbReference type="InterPro" id="IPR027038">
    <property type="entry name" value="RanGap"/>
</dbReference>
<dbReference type="Pfam" id="PF13516">
    <property type="entry name" value="LRR_6"/>
    <property type="match status" value="4"/>
</dbReference>
<evidence type="ECO:0000256" key="2">
    <source>
        <dbReference type="ARBA" id="ARBA00022614"/>
    </source>
</evidence>
<organism evidence="4 5">
    <name type="scientific">Xanthocytophaga flava</name>
    <dbReference type="NCBI Taxonomy" id="3048013"/>
    <lineage>
        <taxon>Bacteria</taxon>
        <taxon>Pseudomonadati</taxon>
        <taxon>Bacteroidota</taxon>
        <taxon>Cytophagia</taxon>
        <taxon>Cytophagales</taxon>
        <taxon>Rhodocytophagaceae</taxon>
        <taxon>Xanthocytophaga</taxon>
    </lineage>
</organism>
<dbReference type="EMBL" id="JASJOS010000022">
    <property type="protein sequence ID" value="MDJ1485688.1"/>
    <property type="molecule type" value="Genomic_DNA"/>
</dbReference>
<keyword evidence="3" id="KW-0677">Repeat</keyword>
<dbReference type="GO" id="GO:0005829">
    <property type="term" value="C:cytosol"/>
    <property type="evidence" value="ECO:0007669"/>
    <property type="project" value="TreeGrafter"/>
</dbReference>
<evidence type="ECO:0000256" key="3">
    <source>
        <dbReference type="ARBA" id="ARBA00022737"/>
    </source>
</evidence>
<dbReference type="GO" id="GO:0031267">
    <property type="term" value="F:small GTPase binding"/>
    <property type="evidence" value="ECO:0007669"/>
    <property type="project" value="TreeGrafter"/>
</dbReference>
<name>A0AAE3UCN9_9BACT</name>
<evidence type="ECO:0000256" key="1">
    <source>
        <dbReference type="ARBA" id="ARBA00022468"/>
    </source>
</evidence>
<dbReference type="PANTHER" id="PTHR24113:SF12">
    <property type="entry name" value="RAN GTPASE-ACTIVATING PROTEIN 1"/>
    <property type="match status" value="1"/>
</dbReference>
<dbReference type="Proteomes" id="UP001241110">
    <property type="component" value="Unassembled WGS sequence"/>
</dbReference>
<evidence type="ECO:0000313" key="5">
    <source>
        <dbReference type="Proteomes" id="UP001241110"/>
    </source>
</evidence>
<dbReference type="SUPFAM" id="SSF52047">
    <property type="entry name" value="RNI-like"/>
    <property type="match status" value="1"/>
</dbReference>
<gene>
    <name evidence="4" type="ORF">QNI16_34730</name>
</gene>
<dbReference type="GO" id="GO:0005096">
    <property type="term" value="F:GTPase activator activity"/>
    <property type="evidence" value="ECO:0007669"/>
    <property type="project" value="UniProtKB-KW"/>
</dbReference>
<comment type="caution">
    <text evidence="4">The sequence shown here is derived from an EMBL/GenBank/DDBJ whole genome shotgun (WGS) entry which is preliminary data.</text>
</comment>
<dbReference type="GO" id="GO:0006913">
    <property type="term" value="P:nucleocytoplasmic transport"/>
    <property type="evidence" value="ECO:0007669"/>
    <property type="project" value="TreeGrafter"/>
</dbReference>
<reference evidence="4" key="1">
    <citation type="submission" date="2023-05" db="EMBL/GenBank/DDBJ databases">
        <authorList>
            <person name="Zhang X."/>
        </authorList>
    </citation>
    <scope>NUCLEOTIDE SEQUENCE</scope>
    <source>
        <strain evidence="4">YF14B1</strain>
    </source>
</reference>
<dbReference type="RefSeq" id="WP_313988577.1">
    <property type="nucleotide sequence ID" value="NZ_JASJOS010000022.1"/>
</dbReference>
<dbReference type="Gene3D" id="3.80.10.10">
    <property type="entry name" value="Ribonuclease Inhibitor"/>
    <property type="match status" value="4"/>
</dbReference>
<dbReference type="GO" id="GO:0048471">
    <property type="term" value="C:perinuclear region of cytoplasm"/>
    <property type="evidence" value="ECO:0007669"/>
    <property type="project" value="TreeGrafter"/>
</dbReference>